<evidence type="ECO:0000313" key="3">
    <source>
        <dbReference type="Proteomes" id="UP001459277"/>
    </source>
</evidence>
<keyword evidence="3" id="KW-1185">Reference proteome</keyword>
<dbReference type="EMBL" id="JAZDWU010000007">
    <property type="protein sequence ID" value="KAK9996831.1"/>
    <property type="molecule type" value="Genomic_DNA"/>
</dbReference>
<comment type="caution">
    <text evidence="2">The sequence shown here is derived from an EMBL/GenBank/DDBJ whole genome shotgun (WGS) entry which is preliminary data.</text>
</comment>
<feature type="region of interest" description="Disordered" evidence="1">
    <location>
        <begin position="88"/>
        <end position="159"/>
    </location>
</feature>
<feature type="compositionally biased region" description="Low complexity" evidence="1">
    <location>
        <begin position="104"/>
        <end position="120"/>
    </location>
</feature>
<sequence>MNLGKTVKKATTQVPIIPTDTPPFGLGKPTDDDLLEMEVRRMARTKADYMDPDAMTTLLGDPICNIEEEGYWEACQHALKSPYEVRISDKDEEGGEAPSDSDEGGNSKSDSSSDSSSSDNRNSEDDSNSDCESNNSEDYDSQYSGSDWGEPPSDREDEDEGLFYKDFFDDDVDYYDGDIEDDAKAKPIDMESGIESEEYELENVLEAIGDKEEVENEEANDIDYDDYPYWRSSVGAALLMVAQELGSLTPYTEEENDIDARLATLDIKLMIHSLRNLTLESLEDEDRKIEGNESE</sequence>
<evidence type="ECO:0000313" key="2">
    <source>
        <dbReference type="EMBL" id="KAK9996831.1"/>
    </source>
</evidence>
<gene>
    <name evidence="2" type="ORF">SO802_021517</name>
</gene>
<evidence type="ECO:0000256" key="1">
    <source>
        <dbReference type="SAM" id="MobiDB-lite"/>
    </source>
</evidence>
<accession>A0AAW2CFD1</accession>
<feature type="compositionally biased region" description="Acidic residues" evidence="1">
    <location>
        <begin position="90"/>
        <end position="103"/>
    </location>
</feature>
<feature type="compositionally biased region" description="Acidic residues" evidence="1">
    <location>
        <begin position="125"/>
        <end position="140"/>
    </location>
</feature>
<dbReference type="AlphaFoldDB" id="A0AAW2CFD1"/>
<protein>
    <submittedName>
        <fullName evidence="2">Uncharacterized protein</fullName>
    </submittedName>
</protein>
<reference evidence="2 3" key="1">
    <citation type="submission" date="2024-01" db="EMBL/GenBank/DDBJ databases">
        <title>A telomere-to-telomere, gap-free genome of sweet tea (Lithocarpus litseifolius).</title>
        <authorList>
            <person name="Zhou J."/>
        </authorList>
    </citation>
    <scope>NUCLEOTIDE SEQUENCE [LARGE SCALE GENOMIC DNA]</scope>
    <source>
        <strain evidence="2">Zhou-2022a</strain>
        <tissue evidence="2">Leaf</tissue>
    </source>
</reference>
<name>A0AAW2CFD1_9ROSI</name>
<organism evidence="2 3">
    <name type="scientific">Lithocarpus litseifolius</name>
    <dbReference type="NCBI Taxonomy" id="425828"/>
    <lineage>
        <taxon>Eukaryota</taxon>
        <taxon>Viridiplantae</taxon>
        <taxon>Streptophyta</taxon>
        <taxon>Embryophyta</taxon>
        <taxon>Tracheophyta</taxon>
        <taxon>Spermatophyta</taxon>
        <taxon>Magnoliopsida</taxon>
        <taxon>eudicotyledons</taxon>
        <taxon>Gunneridae</taxon>
        <taxon>Pentapetalae</taxon>
        <taxon>rosids</taxon>
        <taxon>fabids</taxon>
        <taxon>Fagales</taxon>
        <taxon>Fagaceae</taxon>
        <taxon>Lithocarpus</taxon>
    </lineage>
</organism>
<proteinExistence type="predicted"/>
<dbReference type="Proteomes" id="UP001459277">
    <property type="component" value="Unassembled WGS sequence"/>
</dbReference>